<sequence length="81" mass="8370">MFERFDETSSSGEARALEKGGAGAVMLCSPLPLPPSPSPRRIRSRDARVSTGDGSRGAGEGHVPLLRQPGLGAQTHAVCTA</sequence>
<reference evidence="2" key="1">
    <citation type="journal article" date="2023" name="Science">
        <title>Genome structures resolve the early diversification of teleost fishes.</title>
        <authorList>
            <person name="Parey E."/>
            <person name="Louis A."/>
            <person name="Montfort J."/>
            <person name="Bouchez O."/>
            <person name="Roques C."/>
            <person name="Iampietro C."/>
            <person name="Lluch J."/>
            <person name="Castinel A."/>
            <person name="Donnadieu C."/>
            <person name="Desvignes T."/>
            <person name="Floi Bucao C."/>
            <person name="Jouanno E."/>
            <person name="Wen M."/>
            <person name="Mejri S."/>
            <person name="Dirks R."/>
            <person name="Jansen H."/>
            <person name="Henkel C."/>
            <person name="Chen W.J."/>
            <person name="Zahm M."/>
            <person name="Cabau C."/>
            <person name="Klopp C."/>
            <person name="Thompson A.W."/>
            <person name="Robinson-Rechavi M."/>
            <person name="Braasch I."/>
            <person name="Lecointre G."/>
            <person name="Bobe J."/>
            <person name="Postlethwait J.H."/>
            <person name="Berthelot C."/>
            <person name="Roest Crollius H."/>
            <person name="Guiguen Y."/>
        </authorList>
    </citation>
    <scope>NUCLEOTIDE SEQUENCE</scope>
    <source>
        <strain evidence="2">WJC10195</strain>
    </source>
</reference>
<gene>
    <name evidence="2" type="ORF">SKAU_G00335480</name>
</gene>
<protein>
    <submittedName>
        <fullName evidence="2">Uncharacterized protein</fullName>
    </submittedName>
</protein>
<organism evidence="2 3">
    <name type="scientific">Synaphobranchus kaupii</name>
    <name type="common">Kaup's arrowtooth eel</name>
    <dbReference type="NCBI Taxonomy" id="118154"/>
    <lineage>
        <taxon>Eukaryota</taxon>
        <taxon>Metazoa</taxon>
        <taxon>Chordata</taxon>
        <taxon>Craniata</taxon>
        <taxon>Vertebrata</taxon>
        <taxon>Euteleostomi</taxon>
        <taxon>Actinopterygii</taxon>
        <taxon>Neopterygii</taxon>
        <taxon>Teleostei</taxon>
        <taxon>Anguilliformes</taxon>
        <taxon>Synaphobranchidae</taxon>
        <taxon>Synaphobranchus</taxon>
    </lineage>
</organism>
<comment type="caution">
    <text evidence="2">The sequence shown here is derived from an EMBL/GenBank/DDBJ whole genome shotgun (WGS) entry which is preliminary data.</text>
</comment>
<dbReference type="Proteomes" id="UP001152622">
    <property type="component" value="Chromosome 15"/>
</dbReference>
<evidence type="ECO:0000313" key="3">
    <source>
        <dbReference type="Proteomes" id="UP001152622"/>
    </source>
</evidence>
<proteinExistence type="predicted"/>
<dbReference type="AlphaFoldDB" id="A0A9Q1EM45"/>
<feature type="region of interest" description="Disordered" evidence="1">
    <location>
        <begin position="25"/>
        <end position="69"/>
    </location>
</feature>
<dbReference type="EMBL" id="JAINUF010000015">
    <property type="protein sequence ID" value="KAJ8341257.1"/>
    <property type="molecule type" value="Genomic_DNA"/>
</dbReference>
<keyword evidence="3" id="KW-1185">Reference proteome</keyword>
<name>A0A9Q1EM45_SYNKA</name>
<evidence type="ECO:0000256" key="1">
    <source>
        <dbReference type="SAM" id="MobiDB-lite"/>
    </source>
</evidence>
<accession>A0A9Q1EM45</accession>
<evidence type="ECO:0000313" key="2">
    <source>
        <dbReference type="EMBL" id="KAJ8341257.1"/>
    </source>
</evidence>